<dbReference type="AlphaFoldDB" id="A0A5C3QSP7"/>
<feature type="region of interest" description="Disordered" evidence="1">
    <location>
        <begin position="237"/>
        <end position="259"/>
    </location>
</feature>
<dbReference type="EMBL" id="ML178825">
    <property type="protein sequence ID" value="TFL01384.1"/>
    <property type="molecule type" value="Genomic_DNA"/>
</dbReference>
<name>A0A5C3QSP7_9AGAR</name>
<feature type="compositionally biased region" description="Low complexity" evidence="1">
    <location>
        <begin position="91"/>
        <end position="101"/>
    </location>
</feature>
<dbReference type="InterPro" id="IPR013083">
    <property type="entry name" value="Znf_RING/FYVE/PHD"/>
</dbReference>
<gene>
    <name evidence="2" type="ORF">BDV98DRAFT_79780</name>
</gene>
<keyword evidence="3" id="KW-1185">Reference proteome</keyword>
<feature type="compositionally biased region" description="Polar residues" evidence="1">
    <location>
        <begin position="134"/>
        <end position="143"/>
    </location>
</feature>
<dbReference type="Gene3D" id="3.30.40.10">
    <property type="entry name" value="Zinc/RING finger domain, C3HC4 (zinc finger)"/>
    <property type="match status" value="1"/>
</dbReference>
<sequence>MENGQGLGHSLQSFFRNLVGTTPNNEDANDENEVVNAVIDNDNENNETTMTEDDVGGGNESETDSIPGLQSVSNSSDSEYNDDDENDNNEGETTAPTMTTGRRPRGTDAGDEERDRRHPAHRTNSSLSAAGWSTAPSRTNPANNPGLFTRLGSSSQGGPSTVPAPPPAPAGFNPATAPGLFARLGQVAGFRPAANPANHPGLFTRLGSGPGAFMEGMAISLSFGADGVPRITTQRLPARESGQDPAGAAGPLPFPMTGDDTAEPVAGTGGNPIPNLDIGALFAALLGGEPGMFGGGREVDDIERARMLIEGLEVVNPGLVERLERAAESIAEGGALPPSTATSDAAPPPDSASFTALPAETSSTAPPAETSSNAPPPENKIVSLPCAHIFHSECLVPWFSKRRQTTWTKHRSRRHSLPRRPHWLLRGLDLRRRGRDWRCIGLSLGLIWIGRGMGRVLFLHRVLTQELIQE</sequence>
<evidence type="ECO:0000256" key="1">
    <source>
        <dbReference type="SAM" id="MobiDB-lite"/>
    </source>
</evidence>
<organism evidence="2 3">
    <name type="scientific">Pterulicium gracile</name>
    <dbReference type="NCBI Taxonomy" id="1884261"/>
    <lineage>
        <taxon>Eukaryota</taxon>
        <taxon>Fungi</taxon>
        <taxon>Dikarya</taxon>
        <taxon>Basidiomycota</taxon>
        <taxon>Agaricomycotina</taxon>
        <taxon>Agaricomycetes</taxon>
        <taxon>Agaricomycetidae</taxon>
        <taxon>Agaricales</taxon>
        <taxon>Pleurotineae</taxon>
        <taxon>Pterulaceae</taxon>
        <taxon>Pterulicium</taxon>
    </lineage>
</organism>
<protein>
    <submittedName>
        <fullName evidence="2">Uncharacterized protein</fullName>
    </submittedName>
</protein>
<dbReference type="STRING" id="1884261.A0A5C3QSP7"/>
<dbReference type="Proteomes" id="UP000305067">
    <property type="component" value="Unassembled WGS sequence"/>
</dbReference>
<dbReference type="SUPFAM" id="SSF57850">
    <property type="entry name" value="RING/U-box"/>
    <property type="match status" value="1"/>
</dbReference>
<feature type="compositionally biased region" description="Low complexity" evidence="1">
    <location>
        <begin position="358"/>
        <end position="373"/>
    </location>
</feature>
<feature type="compositionally biased region" description="Acidic residues" evidence="1">
    <location>
        <begin position="41"/>
        <end position="55"/>
    </location>
</feature>
<feature type="region of interest" description="Disordered" evidence="1">
    <location>
        <begin position="18"/>
        <end position="175"/>
    </location>
</feature>
<accession>A0A5C3QSP7</accession>
<dbReference type="OrthoDB" id="8062037at2759"/>
<feature type="compositionally biased region" description="Acidic residues" evidence="1">
    <location>
        <begin position="79"/>
        <end position="90"/>
    </location>
</feature>
<evidence type="ECO:0000313" key="2">
    <source>
        <dbReference type="EMBL" id="TFL01384.1"/>
    </source>
</evidence>
<feature type="compositionally biased region" description="Basic and acidic residues" evidence="1">
    <location>
        <begin position="105"/>
        <end position="116"/>
    </location>
</feature>
<feature type="region of interest" description="Disordered" evidence="1">
    <location>
        <begin position="332"/>
        <end position="378"/>
    </location>
</feature>
<reference evidence="2 3" key="1">
    <citation type="journal article" date="2019" name="Nat. Ecol. Evol.">
        <title>Megaphylogeny resolves global patterns of mushroom evolution.</title>
        <authorList>
            <person name="Varga T."/>
            <person name="Krizsan K."/>
            <person name="Foldi C."/>
            <person name="Dima B."/>
            <person name="Sanchez-Garcia M."/>
            <person name="Sanchez-Ramirez S."/>
            <person name="Szollosi G.J."/>
            <person name="Szarkandi J.G."/>
            <person name="Papp V."/>
            <person name="Albert L."/>
            <person name="Andreopoulos W."/>
            <person name="Angelini C."/>
            <person name="Antonin V."/>
            <person name="Barry K.W."/>
            <person name="Bougher N.L."/>
            <person name="Buchanan P."/>
            <person name="Buyck B."/>
            <person name="Bense V."/>
            <person name="Catcheside P."/>
            <person name="Chovatia M."/>
            <person name="Cooper J."/>
            <person name="Damon W."/>
            <person name="Desjardin D."/>
            <person name="Finy P."/>
            <person name="Geml J."/>
            <person name="Haridas S."/>
            <person name="Hughes K."/>
            <person name="Justo A."/>
            <person name="Karasinski D."/>
            <person name="Kautmanova I."/>
            <person name="Kiss B."/>
            <person name="Kocsube S."/>
            <person name="Kotiranta H."/>
            <person name="LaButti K.M."/>
            <person name="Lechner B.E."/>
            <person name="Liimatainen K."/>
            <person name="Lipzen A."/>
            <person name="Lukacs Z."/>
            <person name="Mihaltcheva S."/>
            <person name="Morgado L.N."/>
            <person name="Niskanen T."/>
            <person name="Noordeloos M.E."/>
            <person name="Ohm R.A."/>
            <person name="Ortiz-Santana B."/>
            <person name="Ovrebo C."/>
            <person name="Racz N."/>
            <person name="Riley R."/>
            <person name="Savchenko A."/>
            <person name="Shiryaev A."/>
            <person name="Soop K."/>
            <person name="Spirin V."/>
            <person name="Szebenyi C."/>
            <person name="Tomsovsky M."/>
            <person name="Tulloss R.E."/>
            <person name="Uehling J."/>
            <person name="Grigoriev I.V."/>
            <person name="Vagvolgyi C."/>
            <person name="Papp T."/>
            <person name="Martin F.M."/>
            <person name="Miettinen O."/>
            <person name="Hibbett D.S."/>
            <person name="Nagy L.G."/>
        </authorList>
    </citation>
    <scope>NUCLEOTIDE SEQUENCE [LARGE SCALE GENOMIC DNA]</scope>
    <source>
        <strain evidence="2 3">CBS 309.79</strain>
    </source>
</reference>
<evidence type="ECO:0000313" key="3">
    <source>
        <dbReference type="Proteomes" id="UP000305067"/>
    </source>
</evidence>
<proteinExistence type="predicted"/>